<dbReference type="SUPFAM" id="SSF53383">
    <property type="entry name" value="PLP-dependent transferases"/>
    <property type="match status" value="1"/>
</dbReference>
<dbReference type="Gene3D" id="3.90.1150.10">
    <property type="entry name" value="Aspartate Aminotransferase, domain 1"/>
    <property type="match status" value="1"/>
</dbReference>
<dbReference type="OrthoDB" id="9813612at2"/>
<dbReference type="KEGG" id="pmi:PMT9312_0200"/>
<dbReference type="CDD" id="cd00609">
    <property type="entry name" value="AAT_like"/>
    <property type="match status" value="1"/>
</dbReference>
<evidence type="ECO:0000256" key="2">
    <source>
        <dbReference type="ARBA" id="ARBA00022898"/>
    </source>
</evidence>
<dbReference type="Proteomes" id="UP000002715">
    <property type="component" value="Chromosome"/>
</dbReference>
<dbReference type="GO" id="GO:0030170">
    <property type="term" value="F:pyridoxal phosphate binding"/>
    <property type="evidence" value="ECO:0007669"/>
    <property type="project" value="InterPro"/>
</dbReference>
<dbReference type="PANTHER" id="PTHR42885">
    <property type="entry name" value="HISTIDINOL-PHOSPHATE AMINOTRANSFERASE-RELATED"/>
    <property type="match status" value="1"/>
</dbReference>
<dbReference type="RefSeq" id="WP_011375766.1">
    <property type="nucleotide sequence ID" value="NC_007577.1"/>
</dbReference>
<dbReference type="PROSITE" id="PS00105">
    <property type="entry name" value="AA_TRANSFER_CLASS_1"/>
    <property type="match status" value="1"/>
</dbReference>
<dbReference type="InterPro" id="IPR015422">
    <property type="entry name" value="PyrdxlP-dep_Trfase_small"/>
</dbReference>
<dbReference type="Gene3D" id="3.40.640.10">
    <property type="entry name" value="Type I PLP-dependent aspartate aminotransferase-like (Major domain)"/>
    <property type="match status" value="1"/>
</dbReference>
<dbReference type="GO" id="GO:0016829">
    <property type="term" value="F:lyase activity"/>
    <property type="evidence" value="ECO:0007669"/>
    <property type="project" value="UniProtKB-KW"/>
</dbReference>
<keyword evidence="2" id="KW-0663">Pyridoxal phosphate</keyword>
<keyword evidence="5" id="KW-0456">Lyase</keyword>
<evidence type="ECO:0000256" key="1">
    <source>
        <dbReference type="ARBA" id="ARBA00001933"/>
    </source>
</evidence>
<evidence type="ECO:0000313" key="5">
    <source>
        <dbReference type="EMBL" id="ABB49262.1"/>
    </source>
</evidence>
<dbReference type="STRING" id="74546.PMT9312_0200"/>
<dbReference type="InterPro" id="IPR015424">
    <property type="entry name" value="PyrdxlP-dep_Trfase"/>
</dbReference>
<dbReference type="AlphaFoldDB" id="Q31CY3"/>
<reference evidence="6" key="1">
    <citation type="submission" date="2005-07" db="EMBL/GenBank/DDBJ databases">
        <title>Complete sequence of Prochlorococcus marinus str. MIT 9312.</title>
        <authorList>
            <consortium name="US DOE Joint Genome Institute"/>
            <person name="Copeland A."/>
            <person name="Lucas S."/>
            <person name="Lapidus A."/>
            <person name="Barry K."/>
            <person name="Detter J.C."/>
            <person name="Glavina T."/>
            <person name="Hammon N."/>
            <person name="Israni S."/>
            <person name="Pitluck S."/>
            <person name="Thiel J."/>
            <person name="Schmutz J."/>
            <person name="Larimer F."/>
            <person name="Land M."/>
            <person name="Kyrpides N."/>
            <person name="Lykidis A."/>
            <person name="Richardson P."/>
        </authorList>
    </citation>
    <scope>NUCLEOTIDE SEQUENCE [LARGE SCALE GENOMIC DNA]</scope>
    <source>
        <strain evidence="6">MIT 9312</strain>
    </source>
</reference>
<organism evidence="5 6">
    <name type="scientific">Prochlorococcus marinus (strain MIT 9312)</name>
    <dbReference type="NCBI Taxonomy" id="74546"/>
    <lineage>
        <taxon>Bacteria</taxon>
        <taxon>Bacillati</taxon>
        <taxon>Cyanobacteriota</taxon>
        <taxon>Cyanophyceae</taxon>
        <taxon>Synechococcales</taxon>
        <taxon>Prochlorococcaceae</taxon>
        <taxon>Prochlorococcus</taxon>
    </lineage>
</organism>
<dbReference type="EMBL" id="CP000111">
    <property type="protein sequence ID" value="ABB49262.1"/>
    <property type="molecule type" value="Genomic_DNA"/>
</dbReference>
<sequence>MNKSDPNDYTKEAMHISNLKHGGNVYANAKKLNLLPSEIIDASASLVPFDPPKILIDSLNAEIKNLGFRYYPERNLSDLKEIIGEFHGINPDNILPGNGASELITWAGYEASKFKINCIPSPGFVDYERSLNCWNSNFINYELPRNWNNIFPQSFPISPKGDVIWITNPHNPTGQLWCKNSLEAIIKKYKLVICDEAFLSITPNGDKESLIPLTKKYDNLLVLRSLTKIFNIPGLRLGYVIGSSKKLKQWKMNRDPWPLNSFAIKAGIDLLNNNKFYGEWIRQIHSWIKNEREIVYDKLSKIENLKVHNSSTNFFLIESKTSLSPNIKYLENKGILLRECTSFRFLDEKWARISLQNRKNNTLLCKEIQNSFKK</sequence>
<evidence type="ECO:0000313" key="6">
    <source>
        <dbReference type="Proteomes" id="UP000002715"/>
    </source>
</evidence>
<dbReference type="InterPro" id="IPR004839">
    <property type="entry name" value="Aminotransferase_I/II_large"/>
</dbReference>
<evidence type="ECO:0000256" key="3">
    <source>
        <dbReference type="RuleBase" id="RU000481"/>
    </source>
</evidence>
<dbReference type="InterPro" id="IPR015421">
    <property type="entry name" value="PyrdxlP-dep_Trfase_major"/>
</dbReference>
<dbReference type="Pfam" id="PF00155">
    <property type="entry name" value="Aminotran_1_2"/>
    <property type="match status" value="1"/>
</dbReference>
<dbReference type="GO" id="GO:0008483">
    <property type="term" value="F:transaminase activity"/>
    <property type="evidence" value="ECO:0007669"/>
    <property type="project" value="UniProtKB-KW"/>
</dbReference>
<dbReference type="HOGENOM" id="CLU_017584_3_2_3"/>
<dbReference type="EC" id="2.6.1.-" evidence="3"/>
<dbReference type="InterPro" id="IPR004838">
    <property type="entry name" value="NHTrfase_class1_PyrdxlP-BS"/>
</dbReference>
<keyword evidence="3" id="KW-0808">Transferase</keyword>
<name>Q31CY3_PROM9</name>
<comment type="similarity">
    <text evidence="3">Belongs to the class-I pyridoxal-phosphate-dependent aminotransferase family.</text>
</comment>
<evidence type="ECO:0000259" key="4">
    <source>
        <dbReference type="Pfam" id="PF00155"/>
    </source>
</evidence>
<feature type="domain" description="Aminotransferase class I/classII large" evidence="4">
    <location>
        <begin position="65"/>
        <end position="368"/>
    </location>
</feature>
<accession>Q31CY3</accession>
<dbReference type="PANTHER" id="PTHR42885:SF1">
    <property type="entry name" value="THREONINE-PHOSPHATE DECARBOXYLASE"/>
    <property type="match status" value="1"/>
</dbReference>
<gene>
    <name evidence="5" type="ordered locus">PMT9312_0200</name>
</gene>
<keyword evidence="3" id="KW-0032">Aminotransferase</keyword>
<comment type="cofactor">
    <cofactor evidence="1 3">
        <name>pyridoxal 5'-phosphate</name>
        <dbReference type="ChEBI" id="CHEBI:597326"/>
    </cofactor>
</comment>
<protein>
    <recommendedName>
        <fullName evidence="3">Aminotransferase</fullName>
        <ecNumber evidence="3">2.6.1.-</ecNumber>
    </recommendedName>
</protein>
<proteinExistence type="inferred from homology"/>
<dbReference type="eggNOG" id="COG0079">
    <property type="taxonomic scope" value="Bacteria"/>
</dbReference>